<keyword evidence="1" id="KW-0521">NADP</keyword>
<accession>A0A2P5DKN2</accession>
<feature type="domain" description="NADP-dependent oxidoreductase" evidence="3">
    <location>
        <begin position="14"/>
        <end position="62"/>
    </location>
</feature>
<dbReference type="PANTHER" id="PTHR43625:SF81">
    <property type="entry name" value="OS01G0618100 PROTEIN"/>
    <property type="match status" value="1"/>
</dbReference>
<dbReference type="GO" id="GO:0016491">
    <property type="term" value="F:oxidoreductase activity"/>
    <property type="evidence" value="ECO:0007669"/>
    <property type="project" value="UniProtKB-KW"/>
</dbReference>
<dbReference type="SUPFAM" id="SSF51430">
    <property type="entry name" value="NAD(P)-linked oxidoreductase"/>
    <property type="match status" value="1"/>
</dbReference>
<protein>
    <submittedName>
        <fullName evidence="4">Aldo/keto reductase/potassium channel subunit beta</fullName>
    </submittedName>
</protein>
<sequence length="146" mass="16267">MAEEQRVRIPKAKLGTQGLDNDPVPEEVGIAVIKEAFNRGIPFFDISDVYGPFTNEIVVGKAKEVGGRGKIKYIGISEANPDTIRRAHSVHPITALQMEWSLWTPDIEKEIVPLFRPLVRGFFRGKAVVESLAANTLLVWPTLFQV</sequence>
<keyword evidence="4" id="KW-0407">Ion channel</keyword>
<dbReference type="Proteomes" id="UP000237105">
    <property type="component" value="Unassembled WGS sequence"/>
</dbReference>
<keyword evidence="5" id="KW-1185">Reference proteome</keyword>
<evidence type="ECO:0000256" key="2">
    <source>
        <dbReference type="ARBA" id="ARBA00023002"/>
    </source>
</evidence>
<evidence type="ECO:0000259" key="3">
    <source>
        <dbReference type="Pfam" id="PF00248"/>
    </source>
</evidence>
<organism evidence="4 5">
    <name type="scientific">Parasponia andersonii</name>
    <name type="common">Sponia andersonii</name>
    <dbReference type="NCBI Taxonomy" id="3476"/>
    <lineage>
        <taxon>Eukaryota</taxon>
        <taxon>Viridiplantae</taxon>
        <taxon>Streptophyta</taxon>
        <taxon>Embryophyta</taxon>
        <taxon>Tracheophyta</taxon>
        <taxon>Spermatophyta</taxon>
        <taxon>Magnoliopsida</taxon>
        <taxon>eudicotyledons</taxon>
        <taxon>Gunneridae</taxon>
        <taxon>Pentapetalae</taxon>
        <taxon>rosids</taxon>
        <taxon>fabids</taxon>
        <taxon>Rosales</taxon>
        <taxon>Cannabaceae</taxon>
        <taxon>Parasponia</taxon>
    </lineage>
</organism>
<dbReference type="STRING" id="3476.A0A2P5DKN2"/>
<comment type="caution">
    <text evidence="4">The sequence shown here is derived from an EMBL/GenBank/DDBJ whole genome shotgun (WGS) entry which is preliminary data.</text>
</comment>
<gene>
    <name evidence="4" type="ORF">PanWU01x14_053960</name>
</gene>
<proteinExistence type="predicted"/>
<dbReference type="PANTHER" id="PTHR43625">
    <property type="entry name" value="AFLATOXIN B1 ALDEHYDE REDUCTASE"/>
    <property type="match status" value="1"/>
</dbReference>
<dbReference type="AlphaFoldDB" id="A0A2P5DKN2"/>
<dbReference type="GO" id="GO:0034220">
    <property type="term" value="P:monoatomic ion transmembrane transport"/>
    <property type="evidence" value="ECO:0007669"/>
    <property type="project" value="UniProtKB-KW"/>
</dbReference>
<dbReference type="InterPro" id="IPR023210">
    <property type="entry name" value="NADP_OxRdtase_dom"/>
</dbReference>
<evidence type="ECO:0000256" key="1">
    <source>
        <dbReference type="ARBA" id="ARBA00022857"/>
    </source>
</evidence>
<keyword evidence="4" id="KW-0406">Ion transport</keyword>
<keyword evidence="2" id="KW-0560">Oxidoreductase</keyword>
<dbReference type="InterPro" id="IPR050791">
    <property type="entry name" value="Aldo-Keto_reductase"/>
</dbReference>
<dbReference type="Pfam" id="PF00248">
    <property type="entry name" value="Aldo_ket_red"/>
    <property type="match status" value="2"/>
</dbReference>
<feature type="domain" description="NADP-dependent oxidoreductase" evidence="3">
    <location>
        <begin position="68"/>
        <end position="115"/>
    </location>
</feature>
<evidence type="ECO:0000313" key="4">
    <source>
        <dbReference type="EMBL" id="PON73846.1"/>
    </source>
</evidence>
<name>A0A2P5DKN2_PARAD</name>
<reference evidence="5" key="1">
    <citation type="submission" date="2016-06" db="EMBL/GenBank/DDBJ databases">
        <title>Parallel loss of symbiosis genes in relatives of nitrogen-fixing non-legume Parasponia.</title>
        <authorList>
            <person name="Van Velzen R."/>
            <person name="Holmer R."/>
            <person name="Bu F."/>
            <person name="Rutten L."/>
            <person name="Van Zeijl A."/>
            <person name="Liu W."/>
            <person name="Santuari L."/>
            <person name="Cao Q."/>
            <person name="Sharma T."/>
            <person name="Shen D."/>
            <person name="Roswanjaya Y."/>
            <person name="Wardhani T."/>
            <person name="Kalhor M.S."/>
            <person name="Jansen J."/>
            <person name="Van den Hoogen J."/>
            <person name="Gungor B."/>
            <person name="Hartog M."/>
            <person name="Hontelez J."/>
            <person name="Verver J."/>
            <person name="Yang W.-C."/>
            <person name="Schijlen E."/>
            <person name="Repin R."/>
            <person name="Schilthuizen M."/>
            <person name="Schranz E."/>
            <person name="Heidstra R."/>
            <person name="Miyata K."/>
            <person name="Fedorova E."/>
            <person name="Kohlen W."/>
            <person name="Bisseling T."/>
            <person name="Smit S."/>
            <person name="Geurts R."/>
        </authorList>
    </citation>
    <scope>NUCLEOTIDE SEQUENCE [LARGE SCALE GENOMIC DNA]</scope>
    <source>
        <strain evidence="5">cv. WU1-14</strain>
    </source>
</reference>
<dbReference type="Gene3D" id="3.20.20.100">
    <property type="entry name" value="NADP-dependent oxidoreductase domain"/>
    <property type="match status" value="2"/>
</dbReference>
<dbReference type="InterPro" id="IPR036812">
    <property type="entry name" value="NAD(P)_OxRdtase_dom_sf"/>
</dbReference>
<dbReference type="GO" id="GO:0005737">
    <property type="term" value="C:cytoplasm"/>
    <property type="evidence" value="ECO:0007669"/>
    <property type="project" value="TreeGrafter"/>
</dbReference>
<dbReference type="OrthoDB" id="37537at2759"/>
<dbReference type="EMBL" id="JXTB01000031">
    <property type="protein sequence ID" value="PON73846.1"/>
    <property type="molecule type" value="Genomic_DNA"/>
</dbReference>
<evidence type="ECO:0000313" key="5">
    <source>
        <dbReference type="Proteomes" id="UP000237105"/>
    </source>
</evidence>
<keyword evidence="4" id="KW-0813">Transport</keyword>